<proteinExistence type="predicted"/>
<gene>
    <name evidence="1" type="ORF">AAJ76_1680003175</name>
</gene>
<dbReference type="GeneID" id="36319113"/>
<protein>
    <submittedName>
        <fullName evidence="1">Uncharacterized protein</fullName>
    </submittedName>
</protein>
<name>A0A0F9W881_9MICR</name>
<accession>A0A0F9W881</accession>
<organism evidence="1 2">
    <name type="scientific">Vairimorpha ceranae</name>
    <dbReference type="NCBI Taxonomy" id="40302"/>
    <lineage>
        <taxon>Eukaryota</taxon>
        <taxon>Fungi</taxon>
        <taxon>Fungi incertae sedis</taxon>
        <taxon>Microsporidia</taxon>
        <taxon>Nosematidae</taxon>
        <taxon>Vairimorpha</taxon>
    </lineage>
</organism>
<comment type="caution">
    <text evidence="1">The sequence shown here is derived from an EMBL/GenBank/DDBJ whole genome shotgun (WGS) entry which is preliminary data.</text>
</comment>
<evidence type="ECO:0000313" key="2">
    <source>
        <dbReference type="Proteomes" id="UP000034350"/>
    </source>
</evidence>
<dbReference type="EMBL" id="JPQZ01000168">
    <property type="protein sequence ID" value="KKO73936.1"/>
    <property type="molecule type" value="Genomic_DNA"/>
</dbReference>
<dbReference type="VEuPathDB" id="MicrosporidiaDB:AAJ76_1680003175"/>
<evidence type="ECO:0000313" key="1">
    <source>
        <dbReference type="EMBL" id="KKO73936.1"/>
    </source>
</evidence>
<dbReference type="AlphaFoldDB" id="A0A0F9W881"/>
<keyword evidence="2" id="KW-1185">Reference proteome</keyword>
<dbReference type="Proteomes" id="UP000034350">
    <property type="component" value="Unassembled WGS sequence"/>
</dbReference>
<dbReference type="RefSeq" id="XP_024329678.1">
    <property type="nucleotide sequence ID" value="XM_024474203.1"/>
</dbReference>
<reference evidence="1 2" key="1">
    <citation type="journal article" date="2015" name="Environ. Microbiol.">
        <title>Genome analyses suggest the presence of polyploidy and recent human-driven expansions in eight global populations of the honeybee pathogen Nosema ceranae.</title>
        <authorList>
            <person name="Pelin A."/>
            <person name="Selman M."/>
            <person name="Aris-Brosou S."/>
            <person name="Farinelli L."/>
            <person name="Corradi N."/>
        </authorList>
    </citation>
    <scope>NUCLEOTIDE SEQUENCE [LARGE SCALE GENOMIC DNA]</scope>
    <source>
        <strain evidence="1 2">PA08 1199</strain>
    </source>
</reference>
<sequence length="54" mass="6558">MNLDGIEVKLDRMIDYTLITTLRKIELLTKRQVCKYCNIYVIEKEYKKTQDNKM</sequence>